<dbReference type="AlphaFoldDB" id="A0AAJ4W6V6"/>
<dbReference type="CDD" id="cd01668">
    <property type="entry name" value="TGS_RSH"/>
    <property type="match status" value="1"/>
</dbReference>
<dbReference type="NCBIfam" id="TIGR00691">
    <property type="entry name" value="spoT_relA"/>
    <property type="match status" value="1"/>
</dbReference>
<dbReference type="FunFam" id="1.10.3210.10:FF:000001">
    <property type="entry name" value="GTP pyrophosphokinase RelA"/>
    <property type="match status" value="1"/>
</dbReference>
<comment type="function">
    <text evidence="1">In eubacteria ppGpp (guanosine 3'-diphosphate 5'-diphosphate) is a mediator of the stringent response that coordinates a variety of cellular activities in response to changes in nutritional abundance.</text>
</comment>
<proteinExistence type="inferred from homology"/>
<reference evidence="4 5" key="1">
    <citation type="submission" date="2016-10" db="EMBL/GenBank/DDBJ databases">
        <authorList>
            <person name="Varghese N."/>
            <person name="Submissions S."/>
        </authorList>
    </citation>
    <scope>NUCLEOTIDE SEQUENCE [LARGE SCALE GENOMIC DNA]</scope>
    <source>
        <strain evidence="5">DSM 19823 / KCTC 23066 / CCTCC M 208030 / D25</strain>
    </source>
</reference>
<dbReference type="CDD" id="cd05399">
    <property type="entry name" value="NT_Rel-Spo_like"/>
    <property type="match status" value="1"/>
</dbReference>
<dbReference type="SMART" id="SM00471">
    <property type="entry name" value="HDc"/>
    <property type="match status" value="1"/>
</dbReference>
<dbReference type="Gene3D" id="1.10.3210.10">
    <property type="entry name" value="Hypothetical protein af1432"/>
    <property type="match status" value="1"/>
</dbReference>
<dbReference type="Gene3D" id="3.30.460.10">
    <property type="entry name" value="Beta Polymerase, domain 2"/>
    <property type="match status" value="1"/>
</dbReference>
<dbReference type="InterPro" id="IPR043519">
    <property type="entry name" value="NT_sf"/>
</dbReference>
<comment type="caution">
    <text evidence="4">The sequence shown here is derived from an EMBL/GenBank/DDBJ whole genome shotgun (WGS) entry which is preliminary data.</text>
</comment>
<dbReference type="Proteomes" id="UP000183496">
    <property type="component" value="Unassembled WGS sequence"/>
</dbReference>
<dbReference type="Pfam" id="PF13291">
    <property type="entry name" value="ACT_4"/>
    <property type="match status" value="1"/>
</dbReference>
<dbReference type="Pfam" id="PF04607">
    <property type="entry name" value="RelA_SpoT"/>
    <property type="match status" value="1"/>
</dbReference>
<evidence type="ECO:0000313" key="5">
    <source>
        <dbReference type="Proteomes" id="UP000183496"/>
    </source>
</evidence>
<dbReference type="Gene3D" id="3.30.70.260">
    <property type="match status" value="1"/>
</dbReference>
<dbReference type="PROSITE" id="PS51880">
    <property type="entry name" value="TGS"/>
    <property type="match status" value="1"/>
</dbReference>
<dbReference type="GO" id="GO:0015969">
    <property type="term" value="P:guanosine tetraphosphate metabolic process"/>
    <property type="evidence" value="ECO:0007669"/>
    <property type="project" value="InterPro"/>
</dbReference>
<dbReference type="InterPro" id="IPR002912">
    <property type="entry name" value="ACT_dom"/>
</dbReference>
<evidence type="ECO:0000256" key="2">
    <source>
        <dbReference type="SAM" id="Coils"/>
    </source>
</evidence>
<dbReference type="SUPFAM" id="SSF109604">
    <property type="entry name" value="HD-domain/PDEase-like"/>
    <property type="match status" value="1"/>
</dbReference>
<dbReference type="EMBL" id="FOFY01000010">
    <property type="protein sequence ID" value="SER15403.1"/>
    <property type="molecule type" value="Genomic_DNA"/>
</dbReference>
<feature type="coiled-coil region" evidence="2">
    <location>
        <begin position="367"/>
        <end position="394"/>
    </location>
</feature>
<dbReference type="KEGG" id="mpw:MPR_1134"/>
<dbReference type="GO" id="GO:0005886">
    <property type="term" value="C:plasma membrane"/>
    <property type="evidence" value="ECO:0007669"/>
    <property type="project" value="TreeGrafter"/>
</dbReference>
<dbReference type="InterPro" id="IPR012675">
    <property type="entry name" value="Beta-grasp_dom_sf"/>
</dbReference>
<organism evidence="4 5">
    <name type="scientific">Myroides profundi</name>
    <dbReference type="NCBI Taxonomy" id="480520"/>
    <lineage>
        <taxon>Bacteria</taxon>
        <taxon>Pseudomonadati</taxon>
        <taxon>Bacteroidota</taxon>
        <taxon>Flavobacteriia</taxon>
        <taxon>Flavobacteriales</taxon>
        <taxon>Flavobacteriaceae</taxon>
        <taxon>Myroides</taxon>
    </lineage>
</organism>
<dbReference type="CDD" id="cd00077">
    <property type="entry name" value="HDc"/>
    <property type="match status" value="1"/>
</dbReference>
<accession>A0AAJ4W6V6</accession>
<evidence type="ECO:0000259" key="3">
    <source>
        <dbReference type="PROSITE" id="PS51880"/>
    </source>
</evidence>
<dbReference type="Gene3D" id="3.10.20.30">
    <property type="match status" value="1"/>
</dbReference>
<keyword evidence="5" id="KW-1185">Reference proteome</keyword>
<keyword evidence="2" id="KW-0175">Coiled coil</keyword>
<dbReference type="Pfam" id="PF13328">
    <property type="entry name" value="HD_4"/>
    <property type="match status" value="1"/>
</dbReference>
<dbReference type="PANTHER" id="PTHR21262:SF31">
    <property type="entry name" value="GTP PYROPHOSPHOKINASE"/>
    <property type="match status" value="1"/>
</dbReference>
<dbReference type="InterPro" id="IPR004811">
    <property type="entry name" value="RelA/Spo_fam"/>
</dbReference>
<feature type="coiled-coil region" evidence="2">
    <location>
        <begin position="495"/>
        <end position="522"/>
    </location>
</feature>
<dbReference type="InterPro" id="IPR033655">
    <property type="entry name" value="TGS_RelA/SpoT"/>
</dbReference>
<dbReference type="PANTHER" id="PTHR21262">
    <property type="entry name" value="GUANOSINE-3',5'-BIS DIPHOSPHATE 3'-PYROPHOSPHOHYDROLASE"/>
    <property type="match status" value="1"/>
</dbReference>
<dbReference type="Pfam" id="PF02824">
    <property type="entry name" value="TGS"/>
    <property type="match status" value="1"/>
</dbReference>
<name>A0AAJ4W6V6_MYRPR</name>
<protein>
    <submittedName>
        <fullName evidence="4">GTP pyrophosphokinase</fullName>
    </submittedName>
</protein>
<dbReference type="InterPro" id="IPR003607">
    <property type="entry name" value="HD/PDEase_dom"/>
</dbReference>
<dbReference type="SUPFAM" id="SSF81271">
    <property type="entry name" value="TGS-like"/>
    <property type="match status" value="1"/>
</dbReference>
<dbReference type="SMART" id="SM00954">
    <property type="entry name" value="RelA_SpoT"/>
    <property type="match status" value="1"/>
</dbReference>
<dbReference type="RefSeq" id="WP_041890069.1">
    <property type="nucleotide sequence ID" value="NZ_CP010817.1"/>
</dbReference>
<evidence type="ECO:0000256" key="1">
    <source>
        <dbReference type="RuleBase" id="RU003847"/>
    </source>
</evidence>
<sequence length="738" mass="84015">MTEEEIDLENKAIAKEYKELLKISYQTLSEDDKKLIRKAFDVAVEAHKDQRRKSGEAYIFHPIAVAKIVASEIGLGPTSIAAALMHDVVEDTDITVEQIEEWFNPKIAKIVEGLTKMALLEPDPHISMQAENYRKMLLTLNDDVRVILIKIADRLHNMQTMESMVDYKQAKIASETLYIYAPLAHRLGLFNIKTKLEDLGLKYTEPRVYQDILNRMKESKEEQDQYIQTVSDILKKSLDEEQVEYSMKGRPKSIYSIRRKMKAQNVTFDEVYDKFALRIIYKSTPHDEKFIAWKIYSIVTDHFRPSPNRLRDWISAPKSTGYEALHITVMGPKGRWIEIQIRSERMDEIAEKGYAAHYKYKQGITEENSLDRWLNQLKEALENAEADAVDFVEDFKLSLYAKEIYIFTPKGEIKSLPKGATALDFAFAIHSEVGLRTRGTRVNGRLVPLNHVLASGDQVEVITSENKKPSVSWLDYVTTTRAKNKIKSSLNEDTKRIAEDGKEQLQRKLKHLKVNLDEKTVNEMVAYFKLKTSQDLFYRIGAGVIDNVQLKEYAANRNNSLFSFFKKTIKRAPSIPAITDTAANKTGDLLVFGKDNEKLDYKLATCCNPIPGDDAFGFVTINEGIKVHKTDCPNAISMRSNYAYRIIQAHWVDSKEAMNFEATINITGLDSAGLTTEITKIIIESKVINIRSISLSENAGIFKGSITVIVPNNDVLKKMMGNLKKIEGIEKVTRVNPS</sequence>
<dbReference type="FunFam" id="3.10.20.30:FF:000002">
    <property type="entry name" value="GTP pyrophosphokinase (RelA/SpoT)"/>
    <property type="match status" value="1"/>
</dbReference>
<dbReference type="SUPFAM" id="SSF81301">
    <property type="entry name" value="Nucleotidyltransferase"/>
    <property type="match status" value="1"/>
</dbReference>
<comment type="similarity">
    <text evidence="1">Belongs to the relA/spoT family.</text>
</comment>
<dbReference type="InterPro" id="IPR012676">
    <property type="entry name" value="TGS-like"/>
</dbReference>
<dbReference type="InterPro" id="IPR007685">
    <property type="entry name" value="RelA_SpoT"/>
</dbReference>
<evidence type="ECO:0000313" key="4">
    <source>
        <dbReference type="EMBL" id="SER15403.1"/>
    </source>
</evidence>
<feature type="domain" description="TGS" evidence="3">
    <location>
        <begin position="402"/>
        <end position="463"/>
    </location>
</feature>
<dbReference type="InterPro" id="IPR004095">
    <property type="entry name" value="TGS"/>
</dbReference>
<gene>
    <name evidence="4" type="ORF">SAMN04488089_11021</name>
</gene>